<dbReference type="STRING" id="667725.A0A0L0FY88"/>
<dbReference type="GO" id="GO:0008270">
    <property type="term" value="F:zinc ion binding"/>
    <property type="evidence" value="ECO:0007669"/>
    <property type="project" value="UniProtKB-KW"/>
</dbReference>
<dbReference type="PANTHER" id="PTHR22765">
    <property type="entry name" value="RING FINGER AND PROTEASE ASSOCIATED DOMAIN-CONTAINING"/>
    <property type="match status" value="1"/>
</dbReference>
<dbReference type="SUPFAM" id="SSF57850">
    <property type="entry name" value="RING/U-box"/>
    <property type="match status" value="1"/>
</dbReference>
<keyword evidence="1" id="KW-0479">Metal-binding</keyword>
<evidence type="ECO:0000313" key="4">
    <source>
        <dbReference type="Proteomes" id="UP000054560"/>
    </source>
</evidence>
<dbReference type="EMBL" id="KQ242088">
    <property type="protein sequence ID" value="KNC80928.1"/>
    <property type="molecule type" value="Genomic_DNA"/>
</dbReference>
<dbReference type="Proteomes" id="UP000054560">
    <property type="component" value="Unassembled WGS sequence"/>
</dbReference>
<dbReference type="GeneID" id="25907220"/>
<dbReference type="InterPro" id="IPR001841">
    <property type="entry name" value="Znf_RING"/>
</dbReference>
<keyword evidence="1" id="KW-0862">Zinc</keyword>
<dbReference type="AlphaFoldDB" id="A0A0L0FY88"/>
<dbReference type="RefSeq" id="XP_014154830.1">
    <property type="nucleotide sequence ID" value="XM_014299355.1"/>
</dbReference>
<sequence>MPELSEMHDSTTTAANVWDTEAIITEIAALRVREDAAGAAAHAAGIADATLMVRSLRGMVAADAQTVQRLPEIEDPDLTVRTVCLDDENVDTTRLRLPCGHVFHPGCVKQWFTVANSCPLCKARLPAAAVLLTPVVDENNLQIDLIPTGIDNWYML</sequence>
<evidence type="ECO:0000259" key="2">
    <source>
        <dbReference type="PROSITE" id="PS50089"/>
    </source>
</evidence>
<keyword evidence="4" id="KW-1185">Reference proteome</keyword>
<protein>
    <recommendedName>
        <fullName evidence="2">RING-type domain-containing protein</fullName>
    </recommendedName>
</protein>
<gene>
    <name evidence="3" type="ORF">SARC_06716</name>
</gene>
<dbReference type="InterPro" id="IPR013083">
    <property type="entry name" value="Znf_RING/FYVE/PHD"/>
</dbReference>
<dbReference type="Gene3D" id="3.30.40.10">
    <property type="entry name" value="Zinc/RING finger domain, C3HC4 (zinc finger)"/>
    <property type="match status" value="1"/>
</dbReference>
<dbReference type="Pfam" id="PF13639">
    <property type="entry name" value="zf-RING_2"/>
    <property type="match status" value="1"/>
</dbReference>
<organism evidence="3 4">
    <name type="scientific">Sphaeroforma arctica JP610</name>
    <dbReference type="NCBI Taxonomy" id="667725"/>
    <lineage>
        <taxon>Eukaryota</taxon>
        <taxon>Ichthyosporea</taxon>
        <taxon>Ichthyophonida</taxon>
        <taxon>Sphaeroforma</taxon>
    </lineage>
</organism>
<feature type="domain" description="RING-type" evidence="2">
    <location>
        <begin position="83"/>
        <end position="122"/>
    </location>
</feature>
<proteinExistence type="predicted"/>
<dbReference type="OrthoDB" id="21204at2759"/>
<accession>A0A0L0FY88</accession>
<dbReference type="SMART" id="SM00184">
    <property type="entry name" value="RING"/>
    <property type="match status" value="1"/>
</dbReference>
<reference evidence="3 4" key="1">
    <citation type="submission" date="2011-02" db="EMBL/GenBank/DDBJ databases">
        <title>The Genome Sequence of Sphaeroforma arctica JP610.</title>
        <authorList>
            <consortium name="The Broad Institute Genome Sequencing Platform"/>
            <person name="Russ C."/>
            <person name="Cuomo C."/>
            <person name="Young S.K."/>
            <person name="Zeng Q."/>
            <person name="Gargeya S."/>
            <person name="Alvarado L."/>
            <person name="Berlin A."/>
            <person name="Chapman S.B."/>
            <person name="Chen Z."/>
            <person name="Freedman E."/>
            <person name="Gellesch M."/>
            <person name="Goldberg J."/>
            <person name="Griggs A."/>
            <person name="Gujja S."/>
            <person name="Heilman E."/>
            <person name="Heiman D."/>
            <person name="Howarth C."/>
            <person name="Mehta T."/>
            <person name="Neiman D."/>
            <person name="Pearson M."/>
            <person name="Roberts A."/>
            <person name="Saif S."/>
            <person name="Shea T."/>
            <person name="Shenoy N."/>
            <person name="Sisk P."/>
            <person name="Stolte C."/>
            <person name="Sykes S."/>
            <person name="White J."/>
            <person name="Yandava C."/>
            <person name="Burger G."/>
            <person name="Gray M.W."/>
            <person name="Holland P.W.H."/>
            <person name="King N."/>
            <person name="Lang F.B.F."/>
            <person name="Roger A.J."/>
            <person name="Ruiz-Trillo I."/>
            <person name="Haas B."/>
            <person name="Nusbaum C."/>
            <person name="Birren B."/>
        </authorList>
    </citation>
    <scope>NUCLEOTIDE SEQUENCE [LARGE SCALE GENOMIC DNA]</scope>
    <source>
        <strain evidence="3 4">JP610</strain>
    </source>
</reference>
<dbReference type="PROSITE" id="PS50089">
    <property type="entry name" value="ZF_RING_2"/>
    <property type="match status" value="1"/>
</dbReference>
<evidence type="ECO:0000313" key="3">
    <source>
        <dbReference type="EMBL" id="KNC80928.1"/>
    </source>
</evidence>
<evidence type="ECO:0000256" key="1">
    <source>
        <dbReference type="PROSITE-ProRule" id="PRU00175"/>
    </source>
</evidence>
<name>A0A0L0FY88_9EUKA</name>
<dbReference type="GO" id="GO:0006511">
    <property type="term" value="P:ubiquitin-dependent protein catabolic process"/>
    <property type="evidence" value="ECO:0007669"/>
    <property type="project" value="TreeGrafter"/>
</dbReference>
<dbReference type="GO" id="GO:0061630">
    <property type="term" value="F:ubiquitin protein ligase activity"/>
    <property type="evidence" value="ECO:0007669"/>
    <property type="project" value="TreeGrafter"/>
</dbReference>
<dbReference type="InterPro" id="IPR051826">
    <property type="entry name" value="E3_ubiquitin-ligase_domain"/>
</dbReference>
<keyword evidence="1" id="KW-0863">Zinc-finger</keyword>